<organism evidence="1 2">
    <name type="scientific">Oryza sativa subsp. japonica</name>
    <name type="common">Rice</name>
    <dbReference type="NCBI Taxonomy" id="39947"/>
    <lineage>
        <taxon>Eukaryota</taxon>
        <taxon>Viridiplantae</taxon>
        <taxon>Streptophyta</taxon>
        <taxon>Embryophyta</taxon>
        <taxon>Tracheophyta</taxon>
        <taxon>Spermatophyta</taxon>
        <taxon>Magnoliopsida</taxon>
        <taxon>Liliopsida</taxon>
        <taxon>Poales</taxon>
        <taxon>Poaceae</taxon>
        <taxon>BOP clade</taxon>
        <taxon>Oryzoideae</taxon>
        <taxon>Oryzeae</taxon>
        <taxon>Oryzinae</taxon>
        <taxon>Oryza</taxon>
        <taxon>Oryza sativa</taxon>
    </lineage>
</organism>
<sequence length="31" mass="3682">FHLKLIVLSKQVTKTVYASPSRVNFHLDRRK</sequence>
<dbReference type="AlphaFoldDB" id="A0A0N7KIL8"/>
<name>A0A0N7KIL8_ORYSJ</name>
<accession>A0A0N7KIL8</accession>
<reference evidence="2" key="1">
    <citation type="journal article" date="2005" name="Nature">
        <title>The map-based sequence of the rice genome.</title>
        <authorList>
            <consortium name="International rice genome sequencing project (IRGSP)"/>
            <person name="Matsumoto T."/>
            <person name="Wu J."/>
            <person name="Kanamori H."/>
            <person name="Katayose Y."/>
            <person name="Fujisawa M."/>
            <person name="Namiki N."/>
            <person name="Mizuno H."/>
            <person name="Yamamoto K."/>
            <person name="Antonio B.A."/>
            <person name="Baba T."/>
            <person name="Sakata K."/>
            <person name="Nagamura Y."/>
            <person name="Aoki H."/>
            <person name="Arikawa K."/>
            <person name="Arita K."/>
            <person name="Bito T."/>
            <person name="Chiden Y."/>
            <person name="Fujitsuka N."/>
            <person name="Fukunaka R."/>
            <person name="Hamada M."/>
            <person name="Harada C."/>
            <person name="Hayashi A."/>
            <person name="Hijishita S."/>
            <person name="Honda M."/>
            <person name="Hosokawa S."/>
            <person name="Ichikawa Y."/>
            <person name="Idonuma A."/>
            <person name="Iijima M."/>
            <person name="Ikeda M."/>
            <person name="Ikeno M."/>
            <person name="Ito K."/>
            <person name="Ito S."/>
            <person name="Ito T."/>
            <person name="Ito Y."/>
            <person name="Ito Y."/>
            <person name="Iwabuchi A."/>
            <person name="Kamiya K."/>
            <person name="Karasawa W."/>
            <person name="Kurita K."/>
            <person name="Katagiri S."/>
            <person name="Kikuta A."/>
            <person name="Kobayashi H."/>
            <person name="Kobayashi N."/>
            <person name="Machita K."/>
            <person name="Maehara T."/>
            <person name="Masukawa M."/>
            <person name="Mizubayashi T."/>
            <person name="Mukai Y."/>
            <person name="Nagasaki H."/>
            <person name="Nagata Y."/>
            <person name="Naito S."/>
            <person name="Nakashima M."/>
            <person name="Nakama Y."/>
            <person name="Nakamichi Y."/>
            <person name="Nakamura M."/>
            <person name="Meguro A."/>
            <person name="Negishi M."/>
            <person name="Ohta I."/>
            <person name="Ohta T."/>
            <person name="Okamoto M."/>
            <person name="Ono N."/>
            <person name="Saji S."/>
            <person name="Sakaguchi M."/>
            <person name="Sakai K."/>
            <person name="Shibata M."/>
            <person name="Shimokawa T."/>
            <person name="Song J."/>
            <person name="Takazaki Y."/>
            <person name="Terasawa K."/>
            <person name="Tsugane M."/>
            <person name="Tsuji K."/>
            <person name="Ueda S."/>
            <person name="Waki K."/>
            <person name="Yamagata H."/>
            <person name="Yamamoto M."/>
            <person name="Yamamoto S."/>
            <person name="Yamane H."/>
            <person name="Yoshiki S."/>
            <person name="Yoshihara R."/>
            <person name="Yukawa K."/>
            <person name="Zhong H."/>
            <person name="Yano M."/>
            <person name="Yuan Q."/>
            <person name="Ouyang S."/>
            <person name="Liu J."/>
            <person name="Jones K.M."/>
            <person name="Gansberger K."/>
            <person name="Moffat K."/>
            <person name="Hill J."/>
            <person name="Bera J."/>
            <person name="Fadrosh D."/>
            <person name="Jin S."/>
            <person name="Johri S."/>
            <person name="Kim M."/>
            <person name="Overton L."/>
            <person name="Reardon M."/>
            <person name="Tsitrin T."/>
            <person name="Vuong H."/>
            <person name="Weaver B."/>
            <person name="Ciecko A."/>
            <person name="Tallon L."/>
            <person name="Jackson J."/>
            <person name="Pai G."/>
            <person name="Aken S.V."/>
            <person name="Utterback T."/>
            <person name="Reidmuller S."/>
            <person name="Feldblyum T."/>
            <person name="Hsiao J."/>
            <person name="Zismann V."/>
            <person name="Iobst S."/>
            <person name="de Vazeille A.R."/>
            <person name="Buell C.R."/>
            <person name="Ying K."/>
            <person name="Li Y."/>
            <person name="Lu T."/>
            <person name="Huang Y."/>
            <person name="Zhao Q."/>
            <person name="Feng Q."/>
            <person name="Zhang L."/>
            <person name="Zhu J."/>
            <person name="Weng Q."/>
            <person name="Mu J."/>
            <person name="Lu Y."/>
            <person name="Fan D."/>
            <person name="Liu Y."/>
            <person name="Guan J."/>
            <person name="Zhang Y."/>
            <person name="Yu S."/>
            <person name="Liu X."/>
            <person name="Zhang Y."/>
            <person name="Hong G."/>
            <person name="Han B."/>
            <person name="Choisne N."/>
            <person name="Demange N."/>
            <person name="Orjeda G."/>
            <person name="Samain S."/>
            <person name="Cattolico L."/>
            <person name="Pelletier E."/>
            <person name="Couloux A."/>
            <person name="Segurens B."/>
            <person name="Wincker P."/>
            <person name="D'Hont A."/>
            <person name="Scarpelli C."/>
            <person name="Weissenbach J."/>
            <person name="Salanoubat M."/>
            <person name="Quetier F."/>
            <person name="Yu Y."/>
            <person name="Kim H.R."/>
            <person name="Rambo T."/>
            <person name="Currie J."/>
            <person name="Collura K."/>
            <person name="Luo M."/>
            <person name="Yang T."/>
            <person name="Ammiraju J.S.S."/>
            <person name="Engler F."/>
            <person name="Soderlund C."/>
            <person name="Wing R.A."/>
            <person name="Palmer L.E."/>
            <person name="de la Bastide M."/>
            <person name="Spiegel L."/>
            <person name="Nascimento L."/>
            <person name="Zutavern T."/>
            <person name="O'Shaughnessy A."/>
            <person name="Dike S."/>
            <person name="Dedhia N."/>
            <person name="Preston R."/>
            <person name="Balija V."/>
            <person name="McCombie W.R."/>
            <person name="Chow T."/>
            <person name="Chen H."/>
            <person name="Chung M."/>
            <person name="Chen C."/>
            <person name="Shaw J."/>
            <person name="Wu H."/>
            <person name="Hsiao K."/>
            <person name="Chao Y."/>
            <person name="Chu M."/>
            <person name="Cheng C."/>
            <person name="Hour A."/>
            <person name="Lee P."/>
            <person name="Lin S."/>
            <person name="Lin Y."/>
            <person name="Liou J."/>
            <person name="Liu S."/>
            <person name="Hsing Y."/>
            <person name="Raghuvanshi S."/>
            <person name="Mohanty A."/>
            <person name="Bharti A.K."/>
            <person name="Gaur A."/>
            <person name="Gupta V."/>
            <person name="Kumar D."/>
            <person name="Ravi V."/>
            <person name="Vij S."/>
            <person name="Kapur A."/>
            <person name="Khurana P."/>
            <person name="Khurana P."/>
            <person name="Khurana J.P."/>
            <person name="Tyagi A.K."/>
            <person name="Gaikwad K."/>
            <person name="Singh A."/>
            <person name="Dalal V."/>
            <person name="Srivastava S."/>
            <person name="Dixit A."/>
            <person name="Pal A.K."/>
            <person name="Ghazi I.A."/>
            <person name="Yadav M."/>
            <person name="Pandit A."/>
            <person name="Bhargava A."/>
            <person name="Sureshbabu K."/>
            <person name="Batra K."/>
            <person name="Sharma T.R."/>
            <person name="Mohapatra T."/>
            <person name="Singh N.K."/>
            <person name="Messing J."/>
            <person name="Nelson A.B."/>
            <person name="Fuks G."/>
            <person name="Kavchok S."/>
            <person name="Keizer G."/>
            <person name="Linton E."/>
            <person name="Llaca V."/>
            <person name="Song R."/>
            <person name="Tanyolac B."/>
            <person name="Young S."/>
            <person name="Ho-Il K."/>
            <person name="Hahn J.H."/>
            <person name="Sangsakoo G."/>
            <person name="Vanavichit A."/>
            <person name="de Mattos Luiz.A.T."/>
            <person name="Zimmer P.D."/>
            <person name="Malone G."/>
            <person name="Dellagostin O."/>
            <person name="de Oliveira A.C."/>
            <person name="Bevan M."/>
            <person name="Bancroft I."/>
            <person name="Minx P."/>
            <person name="Cordum H."/>
            <person name="Wilson R."/>
            <person name="Cheng Z."/>
            <person name="Jin W."/>
            <person name="Jiang J."/>
            <person name="Leong S.A."/>
            <person name="Iwama H."/>
            <person name="Gojobori T."/>
            <person name="Itoh T."/>
            <person name="Niimura Y."/>
            <person name="Fujii Y."/>
            <person name="Habara T."/>
            <person name="Sakai H."/>
            <person name="Sato Y."/>
            <person name="Wilson G."/>
            <person name="Kumar K."/>
            <person name="McCouch S."/>
            <person name="Juretic N."/>
            <person name="Hoen D."/>
            <person name="Wright S."/>
            <person name="Bruskiewich R."/>
            <person name="Bureau T."/>
            <person name="Miyao A."/>
            <person name="Hirochika H."/>
            <person name="Nishikawa T."/>
            <person name="Kadowaki K."/>
            <person name="Sugiura M."/>
            <person name="Burr B."/>
            <person name="Sasaki T."/>
        </authorList>
    </citation>
    <scope>NUCLEOTIDE SEQUENCE [LARGE SCALE GENOMIC DNA]</scope>
    <source>
        <strain evidence="2">cv. Nipponbare</strain>
    </source>
</reference>
<reference evidence="1 2" key="3">
    <citation type="journal article" date="2013" name="Rice">
        <title>Improvement of the Oryza sativa Nipponbare reference genome using next generation sequence and optical map data.</title>
        <authorList>
            <person name="Kawahara Y."/>
            <person name="de la Bastide M."/>
            <person name="Hamilton J.P."/>
            <person name="Kanamori H."/>
            <person name="McCombie W.R."/>
            <person name="Ouyang S."/>
            <person name="Schwartz D.C."/>
            <person name="Tanaka T."/>
            <person name="Wu J."/>
            <person name="Zhou S."/>
            <person name="Childs K.L."/>
            <person name="Davidson R.M."/>
            <person name="Lin H."/>
            <person name="Quesada-Ocampo L."/>
            <person name="Vaillancourt B."/>
            <person name="Sakai H."/>
            <person name="Lee S.S."/>
            <person name="Kim J."/>
            <person name="Numa H."/>
            <person name="Itoh T."/>
            <person name="Buell C.R."/>
            <person name="Matsumoto T."/>
        </authorList>
    </citation>
    <scope>NUCLEOTIDE SEQUENCE [LARGE SCALE GENOMIC DNA]</scope>
    <source>
        <strain evidence="2">cv. Nipponbare</strain>
    </source>
</reference>
<dbReference type="Gramene" id="Os04t0183100-02">
    <property type="protein sequence ID" value="Os04t0183100-02"/>
    <property type="gene ID" value="Os04g0183100"/>
</dbReference>
<gene>
    <name evidence="1" type="ordered locus">Os04g0183100</name>
    <name evidence="1" type="ORF">OSNPB_040183100</name>
</gene>
<evidence type="ECO:0000313" key="2">
    <source>
        <dbReference type="Proteomes" id="UP000059680"/>
    </source>
</evidence>
<evidence type="ECO:0000313" key="1">
    <source>
        <dbReference type="EMBL" id="BAS87977.1"/>
    </source>
</evidence>
<proteinExistence type="predicted"/>
<keyword evidence="2" id="KW-1185">Reference proteome</keyword>
<dbReference type="ExpressionAtlas" id="A0A0N7KIL8">
    <property type="expression patterns" value="baseline and differential"/>
</dbReference>
<dbReference type="EMBL" id="AP014960">
    <property type="protein sequence ID" value="BAS87977.1"/>
    <property type="molecule type" value="Genomic_DNA"/>
</dbReference>
<feature type="non-terminal residue" evidence="1">
    <location>
        <position position="31"/>
    </location>
</feature>
<reference evidence="1 2" key="2">
    <citation type="journal article" date="2013" name="Plant Cell Physiol.">
        <title>Rice Annotation Project Database (RAP-DB): an integrative and interactive database for rice genomics.</title>
        <authorList>
            <person name="Sakai H."/>
            <person name="Lee S.S."/>
            <person name="Tanaka T."/>
            <person name="Numa H."/>
            <person name="Kim J."/>
            <person name="Kawahara Y."/>
            <person name="Wakimoto H."/>
            <person name="Yang C.C."/>
            <person name="Iwamoto M."/>
            <person name="Abe T."/>
            <person name="Yamada Y."/>
            <person name="Muto A."/>
            <person name="Inokuchi H."/>
            <person name="Ikemura T."/>
            <person name="Matsumoto T."/>
            <person name="Sasaki T."/>
            <person name="Itoh T."/>
        </authorList>
    </citation>
    <scope>NUCLEOTIDE SEQUENCE [LARGE SCALE GENOMIC DNA]</scope>
    <source>
        <strain evidence="2">cv. Nipponbare</strain>
    </source>
</reference>
<protein>
    <submittedName>
        <fullName evidence="1">Os04g0183100 protein</fullName>
    </submittedName>
</protein>
<dbReference type="Proteomes" id="UP000059680">
    <property type="component" value="Chromosome 4"/>
</dbReference>